<dbReference type="Gene3D" id="1.10.443.10">
    <property type="entry name" value="Intergrase catalytic core"/>
    <property type="match status" value="1"/>
</dbReference>
<feature type="domain" description="Tyr recombinase" evidence="4">
    <location>
        <begin position="219"/>
        <end position="403"/>
    </location>
</feature>
<dbReference type="Pfam" id="PF00589">
    <property type="entry name" value="Phage_integrase"/>
    <property type="match status" value="1"/>
</dbReference>
<dbReference type="InterPro" id="IPR044068">
    <property type="entry name" value="CB"/>
</dbReference>
<proteinExistence type="predicted"/>
<evidence type="ECO:0000256" key="2">
    <source>
        <dbReference type="ARBA" id="ARBA00023172"/>
    </source>
</evidence>
<keyword evidence="7" id="KW-1185">Reference proteome</keyword>
<dbReference type="PROSITE" id="PS51898">
    <property type="entry name" value="TYR_RECOMBINASE"/>
    <property type="match status" value="1"/>
</dbReference>
<dbReference type="InterPro" id="IPR013762">
    <property type="entry name" value="Integrase-like_cat_sf"/>
</dbReference>
<dbReference type="Gene3D" id="1.10.150.130">
    <property type="match status" value="2"/>
</dbReference>
<evidence type="ECO:0000313" key="6">
    <source>
        <dbReference type="EMBL" id="MFC1848578.1"/>
    </source>
</evidence>
<organism evidence="6 7">
    <name type="scientific">candidate division CSSED10-310 bacterium</name>
    <dbReference type="NCBI Taxonomy" id="2855610"/>
    <lineage>
        <taxon>Bacteria</taxon>
        <taxon>Bacteria division CSSED10-310</taxon>
    </lineage>
</organism>
<dbReference type="PANTHER" id="PTHR30349">
    <property type="entry name" value="PHAGE INTEGRASE-RELATED"/>
    <property type="match status" value="1"/>
</dbReference>
<dbReference type="InterPro" id="IPR010998">
    <property type="entry name" value="Integrase_recombinase_N"/>
</dbReference>
<reference evidence="6 7" key="1">
    <citation type="submission" date="2024-09" db="EMBL/GenBank/DDBJ databases">
        <title>Laminarin stimulates single cell rates of sulfate reduction while oxygen inhibits transcriptomic activity in coastal marine sediment.</title>
        <authorList>
            <person name="Lindsay M."/>
            <person name="Orcutt B."/>
            <person name="Emerson D."/>
            <person name="Stepanauskas R."/>
            <person name="D'Angelo T."/>
        </authorList>
    </citation>
    <scope>NUCLEOTIDE SEQUENCE [LARGE SCALE GENOMIC DNA]</scope>
    <source>
        <strain evidence="6">SAG AM-311-K15</strain>
    </source>
</reference>
<comment type="caution">
    <text evidence="6">The sequence shown here is derived from an EMBL/GenBank/DDBJ whole genome shotgun (WGS) entry which is preliminary data.</text>
</comment>
<evidence type="ECO:0000259" key="5">
    <source>
        <dbReference type="PROSITE" id="PS51900"/>
    </source>
</evidence>
<keyword evidence="1 3" id="KW-0238">DNA-binding</keyword>
<evidence type="ECO:0000256" key="1">
    <source>
        <dbReference type="ARBA" id="ARBA00023125"/>
    </source>
</evidence>
<dbReference type="InterPro" id="IPR002104">
    <property type="entry name" value="Integrase_catalytic"/>
</dbReference>
<name>A0ABV6YRA5_UNCC1</name>
<dbReference type="InterPro" id="IPR011010">
    <property type="entry name" value="DNA_brk_join_enz"/>
</dbReference>
<evidence type="ECO:0000313" key="7">
    <source>
        <dbReference type="Proteomes" id="UP001594351"/>
    </source>
</evidence>
<sequence length="410" mass="46944">MQSDKCTTKLRSGLFGVLLEEFINDYKTIGYSDLTLEGYIGSISHFEWWLNQKGVSIETINEQVLVLFENHRCTCPHTNNNHSRVTQSVFRRVKRFVDYLQKREIIKTIASVVDEIPYPEVSNFREWLLQSRGLSMKTIERYERLINRLLPKLGFDTSKYTAQMIREIVIKEVNECSRAQAKTIVTAFRSYLRFLASEGRSSPFLMNAVPTIPEWRLSSMPRYLDEDEIKRVIDACDLNTKQGIRDRAILLLLSRLGLRAGDVFSLRLEDLDWSMGIIRVYGKSRSEVLLPLPQDVGDAILLYLEKARPLVTIDKVFLCLNAPYRSLGTSSLVSCIVSSALRRAGIENPPSRGAHLLRHSAATMMLRSGSSLETISAILRHRSVDMTGYYAKVDFNMLRKIAQPWPGERQ</sequence>
<keyword evidence="2" id="KW-0233">DNA recombination</keyword>
<gene>
    <name evidence="6" type="ORF">ACFL27_00075</name>
</gene>
<dbReference type="PROSITE" id="PS51900">
    <property type="entry name" value="CB"/>
    <property type="match status" value="1"/>
</dbReference>
<protein>
    <submittedName>
        <fullName evidence="6">Tyrosine-type recombinase/integrase</fullName>
    </submittedName>
</protein>
<dbReference type="InterPro" id="IPR050090">
    <property type="entry name" value="Tyrosine_recombinase_XerCD"/>
</dbReference>
<dbReference type="EMBL" id="JBHPBY010000001">
    <property type="protein sequence ID" value="MFC1848578.1"/>
    <property type="molecule type" value="Genomic_DNA"/>
</dbReference>
<dbReference type="SUPFAM" id="SSF56349">
    <property type="entry name" value="DNA breaking-rejoining enzymes"/>
    <property type="match status" value="1"/>
</dbReference>
<evidence type="ECO:0000256" key="3">
    <source>
        <dbReference type="PROSITE-ProRule" id="PRU01248"/>
    </source>
</evidence>
<dbReference type="Proteomes" id="UP001594351">
    <property type="component" value="Unassembled WGS sequence"/>
</dbReference>
<accession>A0ABV6YRA5</accession>
<dbReference type="PANTHER" id="PTHR30349:SF90">
    <property type="entry name" value="TYROSINE RECOMBINASE XERD"/>
    <property type="match status" value="1"/>
</dbReference>
<feature type="domain" description="Core-binding (CB)" evidence="5">
    <location>
        <begin position="115"/>
        <end position="196"/>
    </location>
</feature>
<evidence type="ECO:0000259" key="4">
    <source>
        <dbReference type="PROSITE" id="PS51898"/>
    </source>
</evidence>